<evidence type="ECO:0000313" key="12">
    <source>
        <dbReference type="Proteomes" id="UP000249260"/>
    </source>
</evidence>
<accession>A0A328U1I7</accession>
<dbReference type="NCBIfam" id="NF003805">
    <property type="entry name" value="PRK05395.1-2"/>
    <property type="match status" value="1"/>
</dbReference>
<dbReference type="HAMAP" id="MF_00169">
    <property type="entry name" value="AroQ"/>
    <property type="match status" value="1"/>
</dbReference>
<evidence type="ECO:0000256" key="7">
    <source>
        <dbReference type="HAMAP-Rule" id="MF_00169"/>
    </source>
</evidence>
<comment type="pathway">
    <text evidence="2 7">Metabolic intermediate biosynthesis; chorismate biosynthesis; chorismate from D-erythrose 4-phosphate and phosphoenolpyruvate: step 3/7.</text>
</comment>
<dbReference type="OrthoDB" id="9790793at2"/>
<dbReference type="PANTHER" id="PTHR21272">
    <property type="entry name" value="CATABOLIC 3-DEHYDROQUINASE"/>
    <property type="match status" value="1"/>
</dbReference>
<reference evidence="11 12" key="1">
    <citation type="submission" date="2018-06" db="EMBL/GenBank/DDBJ databases">
        <title>Paenibacillus montanisoli sp. nov., isolated from mountain area soil.</title>
        <authorList>
            <person name="Wu M."/>
        </authorList>
    </citation>
    <scope>NUCLEOTIDE SEQUENCE [LARGE SCALE GENOMIC DNA]</scope>
    <source>
        <strain evidence="11 12">RA17</strain>
    </source>
</reference>
<sequence length="150" mass="16174">MTRILVLNGPNLNMLGIREPGVYGSMSLQAIESLVKETADSLDCDVSFFQSNHEGAIIDRIHEAFGQADGIVINPGAFTHYSYAIRDAISSVGLPVVEVHISNIHKREAFRHVSVIAPVAIGQIAGFGAQSYVLGLTALVNHIKQHNEKG</sequence>
<dbReference type="RefSeq" id="WP_112882719.1">
    <property type="nucleotide sequence ID" value="NZ_QLUW01000002.1"/>
</dbReference>
<keyword evidence="7" id="KW-0028">Amino-acid biosynthesis</keyword>
<evidence type="ECO:0000256" key="4">
    <source>
        <dbReference type="ARBA" id="ARBA00011193"/>
    </source>
</evidence>
<evidence type="ECO:0000256" key="8">
    <source>
        <dbReference type="PIRSR" id="PIRSR001399-1"/>
    </source>
</evidence>
<evidence type="ECO:0000256" key="5">
    <source>
        <dbReference type="ARBA" id="ARBA00012060"/>
    </source>
</evidence>
<dbReference type="CDD" id="cd00466">
    <property type="entry name" value="DHQase_II"/>
    <property type="match status" value="1"/>
</dbReference>
<keyword evidence="12" id="KW-1185">Reference proteome</keyword>
<dbReference type="Gene3D" id="3.40.50.9100">
    <property type="entry name" value="Dehydroquinase, class II"/>
    <property type="match status" value="1"/>
</dbReference>
<protein>
    <recommendedName>
        <fullName evidence="5 7">3-dehydroquinate dehydratase</fullName>
        <shortName evidence="7">3-dehydroquinase</shortName>
        <ecNumber evidence="5 7">4.2.1.10</ecNumber>
    </recommendedName>
    <alternativeName>
        <fullName evidence="7">Type II DHQase</fullName>
    </alternativeName>
</protein>
<keyword evidence="7" id="KW-0057">Aromatic amino acid biosynthesis</keyword>
<evidence type="ECO:0000256" key="1">
    <source>
        <dbReference type="ARBA" id="ARBA00001864"/>
    </source>
</evidence>
<dbReference type="NCBIfam" id="NF003807">
    <property type="entry name" value="PRK05395.1-4"/>
    <property type="match status" value="1"/>
</dbReference>
<name>A0A328U1I7_9BACL</name>
<dbReference type="InterPro" id="IPR036441">
    <property type="entry name" value="DHquinase_II_sf"/>
</dbReference>
<comment type="catalytic activity">
    <reaction evidence="1 7">
        <text>3-dehydroquinate = 3-dehydroshikimate + H2O</text>
        <dbReference type="Rhea" id="RHEA:21096"/>
        <dbReference type="ChEBI" id="CHEBI:15377"/>
        <dbReference type="ChEBI" id="CHEBI:16630"/>
        <dbReference type="ChEBI" id="CHEBI:32364"/>
        <dbReference type="EC" id="4.2.1.10"/>
    </reaction>
</comment>
<evidence type="ECO:0000256" key="3">
    <source>
        <dbReference type="ARBA" id="ARBA00011037"/>
    </source>
</evidence>
<organism evidence="11 12">
    <name type="scientific">Paenibacillus montanisoli</name>
    <dbReference type="NCBI Taxonomy" id="2081970"/>
    <lineage>
        <taxon>Bacteria</taxon>
        <taxon>Bacillati</taxon>
        <taxon>Bacillota</taxon>
        <taxon>Bacilli</taxon>
        <taxon>Bacillales</taxon>
        <taxon>Paenibacillaceae</taxon>
        <taxon>Paenibacillus</taxon>
    </lineage>
</organism>
<feature type="active site" description="Proton donor" evidence="7 8">
    <location>
        <position position="100"/>
    </location>
</feature>
<dbReference type="EC" id="4.2.1.10" evidence="5 7"/>
<dbReference type="EMBL" id="QLUW01000002">
    <property type="protein sequence ID" value="RAP76500.1"/>
    <property type="molecule type" value="Genomic_DNA"/>
</dbReference>
<dbReference type="Pfam" id="PF01220">
    <property type="entry name" value="DHquinase_II"/>
    <property type="match status" value="1"/>
</dbReference>
<dbReference type="AlphaFoldDB" id="A0A328U1I7"/>
<dbReference type="PANTHER" id="PTHR21272:SF3">
    <property type="entry name" value="CATABOLIC 3-DEHYDROQUINASE"/>
    <property type="match status" value="1"/>
</dbReference>
<keyword evidence="6 7" id="KW-0456">Lyase</keyword>
<dbReference type="InterPro" id="IPR001874">
    <property type="entry name" value="DHquinase_II"/>
</dbReference>
<evidence type="ECO:0000256" key="9">
    <source>
        <dbReference type="PIRSR" id="PIRSR001399-2"/>
    </source>
</evidence>
<feature type="binding site" evidence="7 9">
    <location>
        <position position="111"/>
    </location>
    <ligand>
        <name>substrate</name>
    </ligand>
</feature>
<feature type="site" description="Transition state stabilizer" evidence="7 10">
    <location>
        <position position="18"/>
    </location>
</feature>
<dbReference type="InterPro" id="IPR018509">
    <property type="entry name" value="DHquinase_II_CS"/>
</dbReference>
<dbReference type="GO" id="GO:0008652">
    <property type="term" value="P:amino acid biosynthetic process"/>
    <property type="evidence" value="ECO:0007669"/>
    <property type="project" value="UniProtKB-KW"/>
</dbReference>
<comment type="similarity">
    <text evidence="3 7">Belongs to the type-II 3-dehydroquinase family.</text>
</comment>
<dbReference type="PROSITE" id="PS01029">
    <property type="entry name" value="DEHYDROQUINASE_II"/>
    <property type="match status" value="1"/>
</dbReference>
<dbReference type="GO" id="GO:0003855">
    <property type="term" value="F:3-dehydroquinate dehydratase activity"/>
    <property type="evidence" value="ECO:0007669"/>
    <property type="project" value="UniProtKB-UniRule"/>
</dbReference>
<feature type="binding site" evidence="7 9">
    <location>
        <begin position="101"/>
        <end position="102"/>
    </location>
    <ligand>
        <name>substrate</name>
    </ligand>
</feature>
<dbReference type="NCBIfam" id="TIGR01088">
    <property type="entry name" value="aroQ"/>
    <property type="match status" value="1"/>
</dbReference>
<dbReference type="NCBIfam" id="NF003806">
    <property type="entry name" value="PRK05395.1-3"/>
    <property type="match status" value="1"/>
</dbReference>
<feature type="binding site" evidence="7 9">
    <location>
        <position position="80"/>
    </location>
    <ligand>
        <name>substrate</name>
    </ligand>
</feature>
<proteinExistence type="inferred from homology"/>
<dbReference type="GO" id="GO:0009423">
    <property type="term" value="P:chorismate biosynthetic process"/>
    <property type="evidence" value="ECO:0007669"/>
    <property type="project" value="UniProtKB-UniRule"/>
</dbReference>
<dbReference type="Proteomes" id="UP000249260">
    <property type="component" value="Unassembled WGS sequence"/>
</dbReference>
<comment type="caution">
    <text evidence="11">The sequence shown here is derived from an EMBL/GenBank/DDBJ whole genome shotgun (WGS) entry which is preliminary data.</text>
</comment>
<dbReference type="UniPathway" id="UPA00053">
    <property type="reaction ID" value="UER00086"/>
</dbReference>
<comment type="subunit">
    <text evidence="4 7">Homododecamer.</text>
</comment>
<evidence type="ECO:0000313" key="11">
    <source>
        <dbReference type="EMBL" id="RAP76500.1"/>
    </source>
</evidence>
<dbReference type="SUPFAM" id="SSF52304">
    <property type="entry name" value="Type II 3-dehydroquinate dehydratase"/>
    <property type="match status" value="1"/>
</dbReference>
<evidence type="ECO:0000256" key="2">
    <source>
        <dbReference type="ARBA" id="ARBA00004902"/>
    </source>
</evidence>
<dbReference type="GO" id="GO:0009073">
    <property type="term" value="P:aromatic amino acid family biosynthetic process"/>
    <property type="evidence" value="ECO:0007669"/>
    <property type="project" value="UniProtKB-KW"/>
</dbReference>
<feature type="active site" description="Proton acceptor" evidence="7 8">
    <location>
        <position position="23"/>
    </location>
</feature>
<comment type="function">
    <text evidence="7">Catalyzes a trans-dehydration via an enolate intermediate.</text>
</comment>
<dbReference type="PIRSF" id="PIRSF001399">
    <property type="entry name" value="DHquinase_II"/>
    <property type="match status" value="1"/>
</dbReference>
<gene>
    <name evidence="7 11" type="primary">aroQ</name>
    <name evidence="11" type="ORF">DL346_14035</name>
</gene>
<dbReference type="GO" id="GO:0019631">
    <property type="term" value="P:quinate catabolic process"/>
    <property type="evidence" value="ECO:0007669"/>
    <property type="project" value="TreeGrafter"/>
</dbReference>
<evidence type="ECO:0000256" key="10">
    <source>
        <dbReference type="PIRSR" id="PIRSR001399-3"/>
    </source>
</evidence>
<evidence type="ECO:0000256" key="6">
    <source>
        <dbReference type="ARBA" id="ARBA00023239"/>
    </source>
</evidence>
<feature type="binding site" evidence="7 9">
    <location>
        <position position="87"/>
    </location>
    <ligand>
        <name>substrate</name>
    </ligand>
</feature>
<feature type="binding site" evidence="7 9">
    <location>
        <position position="74"/>
    </location>
    <ligand>
        <name>substrate</name>
    </ligand>
</feature>